<dbReference type="InterPro" id="IPR029304">
    <property type="entry name" value="AKAP2_C"/>
</dbReference>
<feature type="region of interest" description="Disordered" evidence="2">
    <location>
        <begin position="36"/>
        <end position="75"/>
    </location>
</feature>
<gene>
    <name evidence="4" type="ORF">NQ317_013811</name>
</gene>
<accession>A0ABQ9JTJ9</accession>
<keyword evidence="1" id="KW-0175">Coiled coil</keyword>
<feature type="domain" description="A-kinase anchor protein 2 C-terminal" evidence="3">
    <location>
        <begin position="74"/>
        <end position="156"/>
    </location>
</feature>
<sequence length="249" mass="28085">MNSSGSNTLDRIQREIKENLDREDELKNGHSYKLYNGNGINSNSENLHKQIDSPSPTINRINGEPKSNGFRRFTPNTKGVMQKFFKTRGKTSLSSIKSTGSQNGWINDAAFQPAKLTVEKGKPLRKGFVPTEEKIVKELQDFQIREAELRKERRKSQPNLMAALELEEYELDLENGVKDTRVLKPAKSMASLYKAADEEEVQQHSSAPCSLKPARSLAALCDLSDDEEMPGTYSLIMQFENMKSKEVQA</sequence>
<dbReference type="Proteomes" id="UP001162164">
    <property type="component" value="Unassembled WGS sequence"/>
</dbReference>
<evidence type="ECO:0000313" key="5">
    <source>
        <dbReference type="Proteomes" id="UP001162164"/>
    </source>
</evidence>
<name>A0ABQ9JTJ9_9CUCU</name>
<keyword evidence="5" id="KW-1185">Reference proteome</keyword>
<dbReference type="Pfam" id="PF15304">
    <property type="entry name" value="AKAP2_C"/>
    <property type="match status" value="1"/>
</dbReference>
<comment type="caution">
    <text evidence="4">The sequence shown here is derived from an EMBL/GenBank/DDBJ whole genome shotgun (WGS) entry which is preliminary data.</text>
</comment>
<proteinExistence type="predicted"/>
<evidence type="ECO:0000256" key="1">
    <source>
        <dbReference type="ARBA" id="ARBA00023054"/>
    </source>
</evidence>
<evidence type="ECO:0000256" key="2">
    <source>
        <dbReference type="SAM" id="MobiDB-lite"/>
    </source>
</evidence>
<evidence type="ECO:0000259" key="3">
    <source>
        <dbReference type="Pfam" id="PF15304"/>
    </source>
</evidence>
<dbReference type="EMBL" id="JAPWTJ010000200">
    <property type="protein sequence ID" value="KAJ8981146.1"/>
    <property type="molecule type" value="Genomic_DNA"/>
</dbReference>
<protein>
    <recommendedName>
        <fullName evidence="3">A-kinase anchor protein 2 C-terminal domain-containing protein</fullName>
    </recommendedName>
</protein>
<reference evidence="4" key="1">
    <citation type="journal article" date="2023" name="Insect Mol. Biol.">
        <title>Genome sequencing provides insights into the evolution of gene families encoding plant cell wall-degrading enzymes in longhorned beetles.</title>
        <authorList>
            <person name="Shin N.R."/>
            <person name="Okamura Y."/>
            <person name="Kirsch R."/>
            <person name="Pauchet Y."/>
        </authorList>
    </citation>
    <scope>NUCLEOTIDE SEQUENCE</scope>
    <source>
        <strain evidence="4">MMC_N1</strain>
    </source>
</reference>
<evidence type="ECO:0000313" key="4">
    <source>
        <dbReference type="EMBL" id="KAJ8981146.1"/>
    </source>
</evidence>
<organism evidence="4 5">
    <name type="scientific">Molorchus minor</name>
    <dbReference type="NCBI Taxonomy" id="1323400"/>
    <lineage>
        <taxon>Eukaryota</taxon>
        <taxon>Metazoa</taxon>
        <taxon>Ecdysozoa</taxon>
        <taxon>Arthropoda</taxon>
        <taxon>Hexapoda</taxon>
        <taxon>Insecta</taxon>
        <taxon>Pterygota</taxon>
        <taxon>Neoptera</taxon>
        <taxon>Endopterygota</taxon>
        <taxon>Coleoptera</taxon>
        <taxon>Polyphaga</taxon>
        <taxon>Cucujiformia</taxon>
        <taxon>Chrysomeloidea</taxon>
        <taxon>Cerambycidae</taxon>
        <taxon>Lamiinae</taxon>
        <taxon>Monochamini</taxon>
        <taxon>Molorchus</taxon>
    </lineage>
</organism>